<evidence type="ECO:0000256" key="3">
    <source>
        <dbReference type="ARBA" id="ARBA00022475"/>
    </source>
</evidence>
<feature type="compositionally biased region" description="Basic and acidic residues" evidence="10">
    <location>
        <begin position="191"/>
        <end position="209"/>
    </location>
</feature>
<dbReference type="FunFam" id="3.40.50.300:FF:001001">
    <property type="entry name" value="Multidrug ABC transporter ATP-binding protein"/>
    <property type="match status" value="1"/>
</dbReference>
<keyword evidence="9 11" id="KW-0472">Membrane</keyword>
<evidence type="ECO:0000313" key="14">
    <source>
        <dbReference type="EMBL" id="AAC32046.1"/>
    </source>
</evidence>
<keyword evidence="4" id="KW-0997">Cell inner membrane</keyword>
<reference evidence="14" key="2">
    <citation type="journal article" date="1998" name="Mol. Microbiol.">
        <title>Exochelin genes in Mycobacterium smegmatis: identification of an ABC transporter and two non-ribosomal peptide synthetase genes.</title>
        <authorList>
            <person name="Zhu W."/>
            <person name="Arceneaux J.E."/>
            <person name="Beggs M.L."/>
            <person name="Byers B.R."/>
            <person name="Eisenach K.D."/>
            <person name="Lundrigan M.D."/>
        </authorList>
    </citation>
    <scope>NUCLEOTIDE SEQUENCE</scope>
    <source>
        <strain evidence="14">LR222</strain>
    </source>
</reference>
<feature type="compositionally biased region" description="Low complexity" evidence="10">
    <location>
        <begin position="444"/>
        <end position="458"/>
    </location>
</feature>
<evidence type="ECO:0000256" key="2">
    <source>
        <dbReference type="ARBA" id="ARBA00022448"/>
    </source>
</evidence>
<feature type="compositionally biased region" description="Basic residues" evidence="10">
    <location>
        <begin position="315"/>
        <end position="340"/>
    </location>
</feature>
<gene>
    <name evidence="14" type="primary">exiT</name>
</gene>
<reference evidence="14" key="1">
    <citation type="submission" date="1997-11" db="EMBL/GenBank/DDBJ databases">
        <authorList>
            <person name="Zhu W.M."/>
            <person name="Arceneaux J.E.L."/>
            <person name="Beggs M.L."/>
            <person name="Byers B.R."/>
            <person name="Eisenach K.D."/>
            <person name="Lundrigan M.D."/>
        </authorList>
    </citation>
    <scope>NUCLEOTIDE SEQUENCE</scope>
    <source>
        <strain evidence="14">LR222</strain>
    </source>
</reference>
<dbReference type="InterPro" id="IPR036640">
    <property type="entry name" value="ABC1_TM_sf"/>
</dbReference>
<protein>
    <submittedName>
        <fullName evidence="14">ExiT</fullName>
    </submittedName>
</protein>
<sequence>MSVPVLIGIIVDRAVATGSVEAILRWIAVLAALFVVLTVVYRFGARLLMFAIARESHLLRVESSAKILDPLGIETDYKVGELLSISSDDADEVSYLLDYVPRIVGAVVGTVVCGAVLLSIHLPLGLMVLIGVPVVVFGLQLTAPMIARRVEDQQAEIGRATALATDLISGQRPLQGNRRAGQRGRALPCREPSRADRDVACRAHPEHPLGRCGGGRGTRRDGGGRGRGLLRDPRFDDGGPVDHRDRPRPVPHRTVLAAGGRAELGSRGPGVGQPRRSRPERPDPPLPRLRGGPPRRRGPPVGPQRNTRGSEKPVVRRRARRIRRGTHERRPRCRRTHRSALRISASRGQRHGAGRWPAPRPDPAERAPRTPARRTPPQLVVQRDAGNQSECHRNRSAARTGLRRRRTTGVVRRRRRRPAPRRSRPCRRGARCEPVRRTTPTLDPGPCAAGRSGRPGAARSDHRDRHRHRAGHRRRHTPAAHARGTHNGGPHQQSGPARRGRPGAARHRRASGQRRHTPRSGRRPLRLPGSGDPMISDEPVTPPVLPVATARRSGAWLIADLRGRRTALAAVVTVGLAAAAASVVPIYLLGMLVDRVEHGDGTRGLVALGTVIALAAVAGGLGTGLSTYLTSRLGEQMLADLRERVLERALNLPATLIEESGRGDLLSRVGPDVAVVARTVAQVLPVILNGFFLGVVTLVGMTTLDWRLGLAGALAIPAYIAGLHWYLPRSAPMYADERIAIANRAQVTVESIQGARTIDAYEIHDRHLADIDRASGRARDISIAVFTFFTRLVGRVNRAEFIGLAATLVVGFLLVRSGETTVGQVTAAALMFHRLFNPVGELMYNFDEIQSASASLARLVGVIDLDAPGPDARRTAPARPHGADISVENVSFGYGTGPEVVHGVSLHVPAGTRCALVGTTGAGKTTLAAIVAGLLTPTSGHARIGGVPVTEIADLRRWVATITQEVHVFSGPLIDDLRLVAPQASVDDVWTALETVGASTWVRALDDGLDTVVGEHGHELTAAQAQHVAMARLVLADPEVVVLDEATAEAGSAHAAELEDAASAATAGRTTLIVAHRLTQAAQADQVAVMADGRIVENGTHAELIALGGRYARLWQAWIRHN</sequence>
<dbReference type="GO" id="GO:0005524">
    <property type="term" value="F:ATP binding"/>
    <property type="evidence" value="ECO:0007669"/>
    <property type="project" value="UniProtKB-KW"/>
</dbReference>
<evidence type="ECO:0000256" key="9">
    <source>
        <dbReference type="ARBA" id="ARBA00023136"/>
    </source>
</evidence>
<organism evidence="14">
    <name type="scientific">Mycolicibacterium smegmatis</name>
    <name type="common">Mycobacterium smegmatis</name>
    <dbReference type="NCBI Taxonomy" id="1772"/>
    <lineage>
        <taxon>Bacteria</taxon>
        <taxon>Bacillati</taxon>
        <taxon>Actinomycetota</taxon>
        <taxon>Actinomycetes</taxon>
        <taxon>Mycobacteriales</taxon>
        <taxon>Mycobacteriaceae</taxon>
        <taxon>Mycolicibacterium</taxon>
    </lineage>
</organism>
<feature type="region of interest" description="Disordered" evidence="10">
    <location>
        <begin position="168"/>
        <end position="542"/>
    </location>
</feature>
<feature type="transmembrane region" description="Helical" evidence="11">
    <location>
        <begin position="605"/>
        <end position="629"/>
    </location>
</feature>
<keyword evidence="3" id="KW-1003">Cell membrane</keyword>
<feature type="transmembrane region" description="Helical" evidence="11">
    <location>
        <begin position="567"/>
        <end position="593"/>
    </location>
</feature>
<dbReference type="Pfam" id="PF00005">
    <property type="entry name" value="ABC_tran"/>
    <property type="match status" value="1"/>
</dbReference>
<keyword evidence="7" id="KW-0067">ATP-binding</keyword>
<dbReference type="PANTHER" id="PTHR43394">
    <property type="entry name" value="ATP-DEPENDENT PERMEASE MDL1, MITOCHONDRIAL"/>
    <property type="match status" value="1"/>
</dbReference>
<feature type="transmembrane region" description="Helical" evidence="11">
    <location>
        <begin position="126"/>
        <end position="147"/>
    </location>
</feature>
<keyword evidence="6" id="KW-0547">Nucleotide-binding</keyword>
<evidence type="ECO:0000259" key="13">
    <source>
        <dbReference type="PROSITE" id="PS50929"/>
    </source>
</evidence>
<feature type="transmembrane region" description="Helical" evidence="11">
    <location>
        <begin position="26"/>
        <end position="44"/>
    </location>
</feature>
<dbReference type="GO" id="GO:0016887">
    <property type="term" value="F:ATP hydrolysis activity"/>
    <property type="evidence" value="ECO:0007669"/>
    <property type="project" value="InterPro"/>
</dbReference>
<dbReference type="TCDB" id="3.A.1.119.3">
    <property type="family name" value="the atp-binding cassette (abc) superfamily"/>
</dbReference>
<dbReference type="GO" id="GO:0015421">
    <property type="term" value="F:ABC-type oligopeptide transporter activity"/>
    <property type="evidence" value="ECO:0007669"/>
    <property type="project" value="TreeGrafter"/>
</dbReference>
<evidence type="ECO:0000256" key="6">
    <source>
        <dbReference type="ARBA" id="ARBA00022741"/>
    </source>
</evidence>
<evidence type="ECO:0000256" key="10">
    <source>
        <dbReference type="SAM" id="MobiDB-lite"/>
    </source>
</evidence>
<dbReference type="EMBL" id="AF034152">
    <property type="protein sequence ID" value="AAC32046.1"/>
    <property type="molecule type" value="Genomic_DNA"/>
</dbReference>
<feature type="compositionally biased region" description="Basic residues" evidence="10">
    <location>
        <begin position="498"/>
        <end position="525"/>
    </location>
</feature>
<dbReference type="InterPro" id="IPR003439">
    <property type="entry name" value="ABC_transporter-like_ATP-bd"/>
</dbReference>
<dbReference type="PROSITE" id="PS50893">
    <property type="entry name" value="ABC_TRANSPORTER_2"/>
    <property type="match status" value="1"/>
</dbReference>
<feature type="domain" description="ABC transporter" evidence="12">
    <location>
        <begin position="885"/>
        <end position="1117"/>
    </location>
</feature>
<dbReference type="Gene3D" id="1.20.1560.10">
    <property type="entry name" value="ABC transporter type 1, transmembrane domain"/>
    <property type="match status" value="2"/>
</dbReference>
<proteinExistence type="predicted"/>
<dbReference type="InterPro" id="IPR027417">
    <property type="entry name" value="P-loop_NTPase"/>
</dbReference>
<feature type="compositionally biased region" description="Basic and acidic residues" evidence="10">
    <location>
        <begin position="218"/>
        <end position="248"/>
    </location>
</feature>
<keyword evidence="8 11" id="KW-1133">Transmembrane helix</keyword>
<accession>O85018</accession>
<dbReference type="CDD" id="cd07346">
    <property type="entry name" value="ABC_6TM_exporters"/>
    <property type="match status" value="1"/>
</dbReference>
<comment type="subcellular location">
    <subcellularLocation>
        <location evidence="1">Cell membrane</location>
        <topology evidence="1">Multi-pass membrane protein</topology>
    </subcellularLocation>
</comment>
<dbReference type="AlphaFoldDB" id="O85018"/>
<dbReference type="Gene3D" id="3.40.50.300">
    <property type="entry name" value="P-loop containing nucleotide triphosphate hydrolases"/>
    <property type="match status" value="1"/>
</dbReference>
<evidence type="ECO:0000256" key="4">
    <source>
        <dbReference type="ARBA" id="ARBA00022519"/>
    </source>
</evidence>
<evidence type="ECO:0000256" key="7">
    <source>
        <dbReference type="ARBA" id="ARBA00022840"/>
    </source>
</evidence>
<evidence type="ECO:0000256" key="1">
    <source>
        <dbReference type="ARBA" id="ARBA00004651"/>
    </source>
</evidence>
<dbReference type="InterPro" id="IPR039421">
    <property type="entry name" value="Type_1_exporter"/>
</dbReference>
<evidence type="ECO:0000256" key="11">
    <source>
        <dbReference type="SAM" id="Phobius"/>
    </source>
</evidence>
<name>O85018_MYCSM</name>
<dbReference type="InterPro" id="IPR003593">
    <property type="entry name" value="AAA+_ATPase"/>
</dbReference>
<dbReference type="InterPro" id="IPR011527">
    <property type="entry name" value="ABC1_TM_dom"/>
</dbReference>
<evidence type="ECO:0000259" key="12">
    <source>
        <dbReference type="PROSITE" id="PS50893"/>
    </source>
</evidence>
<feature type="domain" description="ABC transmembrane type-1" evidence="13">
    <location>
        <begin position="1"/>
        <end position="172"/>
    </location>
</feature>
<dbReference type="GO" id="GO:0005886">
    <property type="term" value="C:plasma membrane"/>
    <property type="evidence" value="ECO:0007669"/>
    <property type="project" value="UniProtKB-SubCell"/>
</dbReference>
<dbReference type="SUPFAM" id="SSF52540">
    <property type="entry name" value="P-loop containing nucleoside triphosphate hydrolases"/>
    <property type="match status" value="1"/>
</dbReference>
<feature type="transmembrane region" description="Helical" evidence="11">
    <location>
        <begin position="683"/>
        <end position="702"/>
    </location>
</feature>
<feature type="compositionally biased region" description="Basic residues" evidence="10">
    <location>
        <begin position="464"/>
        <end position="478"/>
    </location>
</feature>
<dbReference type="PANTHER" id="PTHR43394:SF1">
    <property type="entry name" value="ATP-BINDING CASSETTE SUB-FAMILY B MEMBER 10, MITOCHONDRIAL"/>
    <property type="match status" value="1"/>
</dbReference>
<dbReference type="SUPFAM" id="SSF90123">
    <property type="entry name" value="ABC transporter transmembrane region"/>
    <property type="match status" value="2"/>
</dbReference>
<dbReference type="PIR" id="T14180">
    <property type="entry name" value="T14180"/>
</dbReference>
<keyword evidence="5 11" id="KW-0812">Transmembrane</keyword>
<keyword evidence="2" id="KW-0813">Transport</keyword>
<feature type="compositionally biased region" description="Basic residues" evidence="10">
    <location>
        <begin position="401"/>
        <end position="429"/>
    </location>
</feature>
<dbReference type="SMART" id="SM00382">
    <property type="entry name" value="AAA"/>
    <property type="match status" value="1"/>
</dbReference>
<feature type="compositionally biased region" description="Low complexity" evidence="10">
    <location>
        <begin position="175"/>
        <end position="186"/>
    </location>
</feature>
<feature type="transmembrane region" description="Helical" evidence="11">
    <location>
        <begin position="708"/>
        <end position="727"/>
    </location>
</feature>
<evidence type="ECO:0000256" key="8">
    <source>
        <dbReference type="ARBA" id="ARBA00022989"/>
    </source>
</evidence>
<dbReference type="PROSITE" id="PS50929">
    <property type="entry name" value="ABC_TM1F"/>
    <property type="match status" value="2"/>
</dbReference>
<dbReference type="Pfam" id="PF00664">
    <property type="entry name" value="ABC_membrane"/>
    <property type="match status" value="2"/>
</dbReference>
<evidence type="ECO:0000256" key="5">
    <source>
        <dbReference type="ARBA" id="ARBA00022692"/>
    </source>
</evidence>
<feature type="domain" description="ABC transmembrane type-1" evidence="13">
    <location>
        <begin position="569"/>
        <end position="851"/>
    </location>
</feature>